<feature type="compositionally biased region" description="Basic and acidic residues" evidence="1">
    <location>
        <begin position="338"/>
        <end position="348"/>
    </location>
</feature>
<feature type="compositionally biased region" description="Polar residues" evidence="1">
    <location>
        <begin position="654"/>
        <end position="663"/>
    </location>
</feature>
<name>A0A9N8HMQ7_9STRA</name>
<evidence type="ECO:0000313" key="2">
    <source>
        <dbReference type="EMBL" id="CAB9516163.1"/>
    </source>
</evidence>
<dbReference type="Proteomes" id="UP001153069">
    <property type="component" value="Unassembled WGS sequence"/>
</dbReference>
<dbReference type="EMBL" id="CAICTM010000763">
    <property type="protein sequence ID" value="CAB9516163.1"/>
    <property type="molecule type" value="Genomic_DNA"/>
</dbReference>
<dbReference type="OrthoDB" id="48653at2759"/>
<feature type="compositionally biased region" description="Basic and acidic residues" evidence="1">
    <location>
        <begin position="449"/>
        <end position="470"/>
    </location>
</feature>
<feature type="compositionally biased region" description="Polar residues" evidence="1">
    <location>
        <begin position="1"/>
        <end position="12"/>
    </location>
</feature>
<organism evidence="2 3">
    <name type="scientific">Seminavis robusta</name>
    <dbReference type="NCBI Taxonomy" id="568900"/>
    <lineage>
        <taxon>Eukaryota</taxon>
        <taxon>Sar</taxon>
        <taxon>Stramenopiles</taxon>
        <taxon>Ochrophyta</taxon>
        <taxon>Bacillariophyta</taxon>
        <taxon>Bacillariophyceae</taxon>
        <taxon>Bacillariophycidae</taxon>
        <taxon>Naviculales</taxon>
        <taxon>Naviculaceae</taxon>
        <taxon>Seminavis</taxon>
    </lineage>
</organism>
<feature type="compositionally biased region" description="Basic and acidic residues" evidence="1">
    <location>
        <begin position="578"/>
        <end position="592"/>
    </location>
</feature>
<dbReference type="AlphaFoldDB" id="A0A9N8HMQ7"/>
<feature type="region of interest" description="Disordered" evidence="1">
    <location>
        <begin position="245"/>
        <end position="389"/>
    </location>
</feature>
<reference evidence="2" key="1">
    <citation type="submission" date="2020-06" db="EMBL/GenBank/DDBJ databases">
        <authorList>
            <consortium name="Plant Systems Biology data submission"/>
        </authorList>
    </citation>
    <scope>NUCLEOTIDE SEQUENCE</scope>
    <source>
        <strain evidence="2">D6</strain>
    </source>
</reference>
<feature type="compositionally biased region" description="Polar residues" evidence="1">
    <location>
        <begin position="294"/>
        <end position="326"/>
    </location>
</feature>
<protein>
    <submittedName>
        <fullName evidence="2">Uncharacterized protein</fullName>
    </submittedName>
</protein>
<feature type="compositionally biased region" description="Polar residues" evidence="1">
    <location>
        <begin position="25"/>
        <end position="37"/>
    </location>
</feature>
<evidence type="ECO:0000256" key="1">
    <source>
        <dbReference type="SAM" id="MobiDB-lite"/>
    </source>
</evidence>
<evidence type="ECO:0000313" key="3">
    <source>
        <dbReference type="Proteomes" id="UP001153069"/>
    </source>
</evidence>
<feature type="region of interest" description="Disordered" evidence="1">
    <location>
        <begin position="573"/>
        <end position="603"/>
    </location>
</feature>
<sequence>METTQNDNGSTEDNGEVNQAAGYRTNPSGYNLRSFSSAKDKNPQRAEVAPPPQPLPVLPLPVLVDQHCRQTLRLSVSDIAAMTGFHPFKVLPHLVIRLVYQGTTGALLHQRDAQALGLTQVATEEEIWQSLAEQAGPKTKKAFQNAQSHDTKTIQEAQKVKQLVIQEAKASGKLKPQEIKVLQEGTRHVVNTRFGHVHEDNALDLVAQKFGWEIFDRNEEILEWPFRVLHHATVKTVEPIHKAKPCWTRRRRQRQEEQQENTTGEKGGASYLGRKRQKTMETVDLTTNDKADESTVNDPPSAPQSTKEPETNSGTQSPEKGQTTAVAKQEAPESGDNTSDKTTDRRSTEAATPDQDSFPHPFFVIRGSVDGRRDELTPAPPRSSTDMQVEDEFDNDSWVMTPVIVELKHRMNRLFHFPPLYEQIQAVSYCLMYGVNDADVVQVMCEEERQDTTRTDNPKEPSKNNKKKDATAGSKANQRATNKTRESIVGFLVKTNNTSISAGGIENMNPNAARETAGQVQETSLVKETGGNENSQRTDIPANADANQAECTREEVMAAGNVVKDQLVVSSPLQNDSSMEKPESASQEHKGPPAEGTATEAKCHTQIITKTGERKGLLESKDIASNSAAQSASDFSEDAGPATVKQAEGKVSETVGSKTSNNKPRPKKKLSIQVDRISLDDRFQHGRNWQDVILPRLRSFAQAVYAIRRDDTKRYRLLMACSDALGEREKDGWELVFSECPWLRACDTAFHRN</sequence>
<gene>
    <name evidence="2" type="ORF">SEMRO_764_G199080.1</name>
</gene>
<feature type="region of interest" description="Disordered" evidence="1">
    <location>
        <begin position="628"/>
        <end position="668"/>
    </location>
</feature>
<proteinExistence type="predicted"/>
<accession>A0A9N8HMQ7</accession>
<feature type="region of interest" description="Disordered" evidence="1">
    <location>
        <begin position="449"/>
        <end position="483"/>
    </location>
</feature>
<keyword evidence="3" id="KW-1185">Reference proteome</keyword>
<feature type="region of interest" description="Disordered" evidence="1">
    <location>
        <begin position="1"/>
        <end position="55"/>
    </location>
</feature>
<comment type="caution">
    <text evidence="2">The sequence shown here is derived from an EMBL/GenBank/DDBJ whole genome shotgun (WGS) entry which is preliminary data.</text>
</comment>